<dbReference type="EMBL" id="NPJF01000015">
    <property type="protein sequence ID" value="OYP56897.1"/>
    <property type="molecule type" value="Genomic_DNA"/>
</dbReference>
<evidence type="ECO:0000313" key="3">
    <source>
        <dbReference type="Proteomes" id="UP000216189"/>
    </source>
</evidence>
<evidence type="ECO:0000313" key="2">
    <source>
        <dbReference type="EMBL" id="OYP56897.1"/>
    </source>
</evidence>
<proteinExistence type="predicted"/>
<dbReference type="SUPFAM" id="SSF55909">
    <property type="entry name" value="Pentein"/>
    <property type="match status" value="1"/>
</dbReference>
<comment type="caution">
    <text evidence="2">The sequence shown here is derived from an EMBL/GenBank/DDBJ whole genome shotgun (WGS) entry which is preliminary data.</text>
</comment>
<organism evidence="2 3">
    <name type="scientific">Segatella bryantii</name>
    <name type="common">Prevotella bryantii</name>
    <dbReference type="NCBI Taxonomy" id="77095"/>
    <lineage>
        <taxon>Bacteria</taxon>
        <taxon>Pseudomonadati</taxon>
        <taxon>Bacteroidota</taxon>
        <taxon>Bacteroidia</taxon>
        <taxon>Bacteroidales</taxon>
        <taxon>Prevotellaceae</taxon>
        <taxon>Segatella</taxon>
    </lineage>
</organism>
<dbReference type="Pfam" id="PF04371">
    <property type="entry name" value="PAD_porph"/>
    <property type="match status" value="1"/>
</dbReference>
<dbReference type="PANTHER" id="PTHR31377:SF0">
    <property type="entry name" value="AGMATINE DEIMINASE-RELATED"/>
    <property type="match status" value="1"/>
</dbReference>
<dbReference type="RefSeq" id="WP_094448018.1">
    <property type="nucleotide sequence ID" value="NZ_CP091801.1"/>
</dbReference>
<dbReference type="PANTHER" id="PTHR31377">
    <property type="entry name" value="AGMATINE DEIMINASE-RELATED"/>
    <property type="match status" value="1"/>
</dbReference>
<dbReference type="InterPro" id="IPR007466">
    <property type="entry name" value="Peptidyl-Arg-deiminase_porph"/>
</dbReference>
<accession>A0ABX4EJZ0</accession>
<name>A0ABX4EJZ0_SEGBR</name>
<keyword evidence="3" id="KW-1185">Reference proteome</keyword>
<dbReference type="Proteomes" id="UP000216189">
    <property type="component" value="Unassembled WGS sequence"/>
</dbReference>
<gene>
    <name evidence="2" type="ORF">CIK91_01430</name>
</gene>
<keyword evidence="1" id="KW-0378">Hydrolase</keyword>
<dbReference type="Gene3D" id="3.75.10.10">
    <property type="entry name" value="L-arginine/glycine Amidinotransferase, Chain A"/>
    <property type="match status" value="1"/>
</dbReference>
<evidence type="ECO:0008006" key="4">
    <source>
        <dbReference type="Google" id="ProtNLM"/>
    </source>
</evidence>
<protein>
    <recommendedName>
        <fullName evidence="4">Agmatine deiminase</fullName>
    </recommendedName>
</protein>
<reference evidence="2 3" key="1">
    <citation type="submission" date="2017-08" db="EMBL/GenBank/DDBJ databases">
        <title>Comparative genomics of non-oral Prevotella species.</title>
        <authorList>
            <person name="Accetto T."/>
            <person name="Nograsek B."/>
            <person name="Avgustin G."/>
        </authorList>
    </citation>
    <scope>NUCLEOTIDE SEQUENCE [LARGE SCALE GENOMIC DNA]</scope>
    <source>
        <strain evidence="2 3">TC1-1</strain>
    </source>
</reference>
<sequence length="285" mass="33238">MIKDIDSNKVYISNQLEKKYSDTFRRLTALFSEEGVEWDIIPNTNDIWARDYMPIQIGDNDFLLYRYEPDYLLDDPKRKATITDASFVCNSMDIRHRVTDIKIDGGNVTLCGEYVVMTDKVFVENNKEKNDEAFKKQLEAVLRHKIIFIPWHCINPKDEDSDVYGHSDGFVHWCGGNKVMMSNHRNTDPKEASEIRRIMESFGFEVTEMLFDVPHPEPLWNWAYINYLQVGNLIVMPVFGIEEDKQALEYIKALNPNCKIRQMRLRDIAANGGALHCITWNIKCQ</sequence>
<evidence type="ECO:0000256" key="1">
    <source>
        <dbReference type="ARBA" id="ARBA00022801"/>
    </source>
</evidence>